<evidence type="ECO:0000313" key="2">
    <source>
        <dbReference type="EMBL" id="GIQ82834.1"/>
    </source>
</evidence>
<dbReference type="EMBL" id="BDIP01000830">
    <property type="protein sequence ID" value="GIQ82834.1"/>
    <property type="molecule type" value="Genomic_DNA"/>
</dbReference>
<feature type="compositionally biased region" description="Low complexity" evidence="1">
    <location>
        <begin position="89"/>
        <end position="106"/>
    </location>
</feature>
<comment type="caution">
    <text evidence="2">The sequence shown here is derived from an EMBL/GenBank/DDBJ whole genome shotgun (WGS) entry which is preliminary data.</text>
</comment>
<evidence type="ECO:0000256" key="1">
    <source>
        <dbReference type="SAM" id="MobiDB-lite"/>
    </source>
</evidence>
<feature type="non-terminal residue" evidence="2">
    <location>
        <position position="1"/>
    </location>
</feature>
<dbReference type="InterPro" id="IPR035948">
    <property type="entry name" value="YwqG-like_sf"/>
</dbReference>
<dbReference type="AlphaFoldDB" id="A0A9K3CWE1"/>
<feature type="region of interest" description="Disordered" evidence="1">
    <location>
        <begin position="89"/>
        <end position="110"/>
    </location>
</feature>
<dbReference type="Proteomes" id="UP000265618">
    <property type="component" value="Unassembled WGS sequence"/>
</dbReference>
<dbReference type="Gene3D" id="2.30.320.10">
    <property type="entry name" value="YwqG-like"/>
    <property type="match status" value="1"/>
</dbReference>
<organism evidence="2 3">
    <name type="scientific">Kipferlia bialata</name>
    <dbReference type="NCBI Taxonomy" id="797122"/>
    <lineage>
        <taxon>Eukaryota</taxon>
        <taxon>Metamonada</taxon>
        <taxon>Carpediemonas-like organisms</taxon>
        <taxon>Kipferlia</taxon>
    </lineage>
</organism>
<proteinExistence type="predicted"/>
<evidence type="ECO:0000313" key="3">
    <source>
        <dbReference type="Proteomes" id="UP000265618"/>
    </source>
</evidence>
<keyword evidence="3" id="KW-1185">Reference proteome</keyword>
<accession>A0A9K3CWE1</accession>
<protein>
    <submittedName>
        <fullName evidence="2">Uncharacterized protein</fullName>
    </submittedName>
</protein>
<dbReference type="SUPFAM" id="SSF103032">
    <property type="entry name" value="Hypothetical protein YwqG"/>
    <property type="match status" value="1"/>
</dbReference>
<reference evidence="2 3" key="1">
    <citation type="journal article" date="2018" name="PLoS ONE">
        <title>The draft genome of Kipferlia bialata reveals reductive genome evolution in fornicate parasites.</title>
        <authorList>
            <person name="Tanifuji G."/>
            <person name="Takabayashi S."/>
            <person name="Kume K."/>
            <person name="Takagi M."/>
            <person name="Nakayama T."/>
            <person name="Kamikawa R."/>
            <person name="Inagaki Y."/>
            <person name="Hashimoto T."/>
        </authorList>
    </citation>
    <scope>NUCLEOTIDE SEQUENCE [LARGE SCALE GENOMIC DNA]</scope>
    <source>
        <strain evidence="2">NY0173</strain>
    </source>
</reference>
<name>A0A9K3CWE1_9EUKA</name>
<gene>
    <name evidence="2" type="ORF">KIPB_004046</name>
</gene>
<sequence>MPEVIHVNLGDIPKKYQKRPSVPLSGKAAELGTVMRGNDGRTYINKADKNGTQSWKKADGMEATHVLSCEEEARERYWELAGDKAIRCAPPGKAPRGPKAAPVHTGTPGGKCPPPCPEMLEEMLPVMVEEEEEVTVCRGIKKNGDPCTQTKLNAAGYCRFHAAKGSPAPPAIKRQSEGEESEEEVEEVEAEAEVVIPEDPPVKDIIPVKENMGALLHRCLDGHYRTAYYIIYEGQDTAQVQGMAGMGMGMEDSEGEGEEGGEGATTEPVIGSLLDSKRGGYGYVGTDEELPRCENCGGLMSLFWQLNLAQMPEEVTDMLRLGDEGLIQAFNCNQEDFCGRNDGDGLVRVVPVDDMEDHKSRAELMAIYAADENNPMAYKEDCIKRLVRDPHNFSRDTGLRQILDKEHPEMSEKAKEELVEYADNLQFEADTVEGRHGDHI</sequence>